<keyword evidence="3 6" id="KW-1133">Transmembrane helix</keyword>
<reference evidence="7 8" key="1">
    <citation type="submission" date="2017-03" db="EMBL/GenBank/DDBJ databases">
        <title>Genome Survey of Euroglyphus maynei.</title>
        <authorList>
            <person name="Arlian L.G."/>
            <person name="Morgan M.S."/>
            <person name="Rider S.D."/>
        </authorList>
    </citation>
    <scope>NUCLEOTIDE SEQUENCE [LARGE SCALE GENOMIC DNA]</scope>
    <source>
        <strain evidence="7">Arlian Lab</strain>
        <tissue evidence="7">Whole body</tissue>
    </source>
</reference>
<dbReference type="PANTHER" id="PTHR12489">
    <property type="entry name" value="LIPOMA HMGIC FUSION PARTNER-LIKE PROTEIN"/>
    <property type="match status" value="1"/>
</dbReference>
<name>A0A1Y3B853_EURMA</name>
<comment type="subcellular location">
    <subcellularLocation>
        <location evidence="1">Membrane</location>
        <topology evidence="1">Multi-pass membrane protein</topology>
    </subcellularLocation>
</comment>
<feature type="compositionally biased region" description="Basic and acidic residues" evidence="5">
    <location>
        <begin position="1"/>
        <end position="21"/>
    </location>
</feature>
<feature type="non-terminal residue" evidence="7">
    <location>
        <position position="1"/>
    </location>
</feature>
<feature type="region of interest" description="Disordered" evidence="5">
    <location>
        <begin position="1"/>
        <end position="23"/>
    </location>
</feature>
<accession>A0A1Y3B853</accession>
<feature type="transmembrane region" description="Helical" evidence="6">
    <location>
        <begin position="119"/>
        <end position="138"/>
    </location>
</feature>
<keyword evidence="2 6" id="KW-0812">Transmembrane</keyword>
<keyword evidence="4 6" id="KW-0472">Membrane</keyword>
<proteinExistence type="predicted"/>
<evidence type="ECO:0000256" key="4">
    <source>
        <dbReference type="ARBA" id="ARBA00023136"/>
    </source>
</evidence>
<feature type="transmembrane region" description="Helical" evidence="6">
    <location>
        <begin position="39"/>
        <end position="63"/>
    </location>
</feature>
<dbReference type="PANTHER" id="PTHR12489:SF16">
    <property type="entry name" value="LHFPL TETRASPAN SUBFAMILY MEMBER 6 PROTEIN-RELATED"/>
    <property type="match status" value="1"/>
</dbReference>
<dbReference type="OrthoDB" id="5873721at2759"/>
<dbReference type="EMBL" id="MUJZ01034530">
    <property type="protein sequence ID" value="OTF77060.1"/>
    <property type="molecule type" value="Genomic_DNA"/>
</dbReference>
<evidence type="ECO:0000256" key="2">
    <source>
        <dbReference type="ARBA" id="ARBA00022692"/>
    </source>
</evidence>
<evidence type="ECO:0008006" key="9">
    <source>
        <dbReference type="Google" id="ProtNLM"/>
    </source>
</evidence>
<evidence type="ECO:0000256" key="3">
    <source>
        <dbReference type="ARBA" id="ARBA00022989"/>
    </source>
</evidence>
<gene>
    <name evidence="7" type="ORF">BLA29_011602</name>
</gene>
<evidence type="ECO:0000256" key="1">
    <source>
        <dbReference type="ARBA" id="ARBA00004141"/>
    </source>
</evidence>
<sequence length="171" mass="19581">KIFEQLSSGKHDDDIESDHHQNRNQNHLNHQTSHLLCSFVWWTALSLISSLLIATGFWLPYWLKGTYQDDNQIEITFSPFRRCNYPIIDNDGNINLMFKCIHYEHFDDIPSISWKLTTLLVGLGVLFSILVALILLFACCMPNALTSSNTCLLVVAQILISKSINRDVLKT</sequence>
<dbReference type="Proteomes" id="UP000194236">
    <property type="component" value="Unassembled WGS sequence"/>
</dbReference>
<dbReference type="InterPro" id="IPR019372">
    <property type="entry name" value="LHFPL"/>
</dbReference>
<evidence type="ECO:0000256" key="6">
    <source>
        <dbReference type="SAM" id="Phobius"/>
    </source>
</evidence>
<keyword evidence="8" id="KW-1185">Reference proteome</keyword>
<comment type="caution">
    <text evidence="7">The sequence shown here is derived from an EMBL/GenBank/DDBJ whole genome shotgun (WGS) entry which is preliminary data.</text>
</comment>
<evidence type="ECO:0000313" key="7">
    <source>
        <dbReference type="EMBL" id="OTF77060.1"/>
    </source>
</evidence>
<evidence type="ECO:0000256" key="5">
    <source>
        <dbReference type="SAM" id="MobiDB-lite"/>
    </source>
</evidence>
<dbReference type="Pfam" id="PF10242">
    <property type="entry name" value="L_HMGIC_fpl"/>
    <property type="match status" value="1"/>
</dbReference>
<evidence type="ECO:0000313" key="8">
    <source>
        <dbReference type="Proteomes" id="UP000194236"/>
    </source>
</evidence>
<dbReference type="AlphaFoldDB" id="A0A1Y3B853"/>
<protein>
    <recommendedName>
        <fullName evidence="9">Lipoma HMGIC fusion partner-like protein</fullName>
    </recommendedName>
</protein>
<dbReference type="GO" id="GO:0016020">
    <property type="term" value="C:membrane"/>
    <property type="evidence" value="ECO:0007669"/>
    <property type="project" value="UniProtKB-SubCell"/>
</dbReference>
<organism evidence="7 8">
    <name type="scientific">Euroglyphus maynei</name>
    <name type="common">Mayne's house dust mite</name>
    <dbReference type="NCBI Taxonomy" id="6958"/>
    <lineage>
        <taxon>Eukaryota</taxon>
        <taxon>Metazoa</taxon>
        <taxon>Ecdysozoa</taxon>
        <taxon>Arthropoda</taxon>
        <taxon>Chelicerata</taxon>
        <taxon>Arachnida</taxon>
        <taxon>Acari</taxon>
        <taxon>Acariformes</taxon>
        <taxon>Sarcoptiformes</taxon>
        <taxon>Astigmata</taxon>
        <taxon>Psoroptidia</taxon>
        <taxon>Analgoidea</taxon>
        <taxon>Pyroglyphidae</taxon>
        <taxon>Pyroglyphinae</taxon>
        <taxon>Euroglyphus</taxon>
    </lineage>
</organism>